<dbReference type="AlphaFoldDB" id="A0A5C6MA37"/>
<evidence type="ECO:0000313" key="2">
    <source>
        <dbReference type="Proteomes" id="UP000321083"/>
    </source>
</evidence>
<protein>
    <recommendedName>
        <fullName evidence="3">Tetratricopeptide repeat protein</fullName>
    </recommendedName>
</protein>
<dbReference type="SMART" id="SM00028">
    <property type="entry name" value="TPR"/>
    <property type="match status" value="2"/>
</dbReference>
<organism evidence="1 2">
    <name type="scientific">Planctomyces bekefii</name>
    <dbReference type="NCBI Taxonomy" id="1653850"/>
    <lineage>
        <taxon>Bacteria</taxon>
        <taxon>Pseudomonadati</taxon>
        <taxon>Planctomycetota</taxon>
        <taxon>Planctomycetia</taxon>
        <taxon>Planctomycetales</taxon>
        <taxon>Planctomycetaceae</taxon>
        <taxon>Planctomyces</taxon>
    </lineage>
</organism>
<name>A0A5C6MA37_9PLAN</name>
<gene>
    <name evidence="1" type="ORF">E3A20_10700</name>
</gene>
<dbReference type="InterPro" id="IPR019734">
    <property type="entry name" value="TPR_rpt"/>
</dbReference>
<comment type="caution">
    <text evidence="1">The sequence shown here is derived from an EMBL/GenBank/DDBJ whole genome shotgun (WGS) entry which is preliminary data.</text>
</comment>
<dbReference type="InterPro" id="IPR011990">
    <property type="entry name" value="TPR-like_helical_dom_sf"/>
</dbReference>
<keyword evidence="2" id="KW-1185">Reference proteome</keyword>
<proteinExistence type="predicted"/>
<evidence type="ECO:0008006" key="3">
    <source>
        <dbReference type="Google" id="ProtNLM"/>
    </source>
</evidence>
<dbReference type="Proteomes" id="UP000321083">
    <property type="component" value="Unassembled WGS sequence"/>
</dbReference>
<sequence length="374" mass="41087">MESGDAAGALATVDEYLETQGGTESGLALKARVLVKLGQPAEALRLIERVGAASVPEMRAYAQASLMLQRWTSALPVLEHLVKLEPADGDLLHELSACRARLGRYDESIAAAVQFSKLPGNEARGFTLIGLLERDRGNNQKCAEAWSRVLELRPDAKDLQVSAAEFFQEYGKALLLTGDASKAESALVRGVSAGESAAALAWLGKAQQQLGRRQDSERTWLRAVELEPLNAMAAEGLAELLMQRQDFAGALARLQPLEEQPGLRSSTGFLLQRLYGLLNQPEKSAEWKQRTEKLRRAEEALVHMEQVIVSSPGTMWGRVYQAWYLAEQDNRDQARELLSPFVKEGAEPFIMKLWAALRDGTPLPGPEEGPLDVF</sequence>
<dbReference type="Gene3D" id="1.25.40.10">
    <property type="entry name" value="Tetratricopeptide repeat domain"/>
    <property type="match status" value="2"/>
</dbReference>
<dbReference type="EMBL" id="SRHE01000175">
    <property type="protein sequence ID" value="TWW09801.1"/>
    <property type="molecule type" value="Genomic_DNA"/>
</dbReference>
<accession>A0A5C6MA37</accession>
<evidence type="ECO:0000313" key="1">
    <source>
        <dbReference type="EMBL" id="TWW09801.1"/>
    </source>
</evidence>
<dbReference type="SUPFAM" id="SSF48452">
    <property type="entry name" value="TPR-like"/>
    <property type="match status" value="1"/>
</dbReference>
<reference evidence="1 2" key="1">
    <citation type="submission" date="2019-08" db="EMBL/GenBank/DDBJ databases">
        <title>100 year-old enigma solved: identification of Planctomyces bekefii, the type genus and species of the phylum Planctomycetes.</title>
        <authorList>
            <person name="Svetlana D.N."/>
            <person name="Overmann J."/>
        </authorList>
    </citation>
    <scope>NUCLEOTIDE SEQUENCE [LARGE SCALE GENOMIC DNA]</scope>
    <source>
        <strain evidence="1">Phe10_nw2017</strain>
    </source>
</reference>
<reference evidence="1 2" key="2">
    <citation type="submission" date="2019-08" db="EMBL/GenBank/DDBJ databases">
        <authorList>
            <person name="Henke P."/>
        </authorList>
    </citation>
    <scope>NUCLEOTIDE SEQUENCE [LARGE SCALE GENOMIC DNA]</scope>
    <source>
        <strain evidence="1">Phe10_nw2017</strain>
    </source>
</reference>
<dbReference type="Pfam" id="PF13432">
    <property type="entry name" value="TPR_16"/>
    <property type="match status" value="1"/>
</dbReference>